<reference evidence="2 3" key="2">
    <citation type="submission" date="2020-04" db="EMBL/GenBank/DDBJ databases">
        <title>Genome sequencing and assembly of multiple isolates from the Colletotrichum gloeosporioides species complex.</title>
        <authorList>
            <person name="Gan P."/>
            <person name="Shirasu K."/>
        </authorList>
    </citation>
    <scope>NUCLEOTIDE SEQUENCE [LARGE SCALE GENOMIC DNA]</scope>
    <source>
        <strain evidence="2 3">Nara gc5</strain>
    </source>
</reference>
<reference evidence="2 3" key="1">
    <citation type="submission" date="2012-08" db="EMBL/GenBank/DDBJ databases">
        <authorList>
            <person name="Gan P.H.P."/>
            <person name="Ikeda K."/>
            <person name="Irieda H."/>
            <person name="Narusaka M."/>
            <person name="O'Connell R.J."/>
            <person name="Narusaka Y."/>
            <person name="Takano Y."/>
            <person name="Kubo Y."/>
            <person name="Shirasu K."/>
        </authorList>
    </citation>
    <scope>NUCLEOTIDE SEQUENCE [LARGE SCALE GENOMIC DNA]</scope>
    <source>
        <strain evidence="2 3">Nara gc5</strain>
    </source>
</reference>
<evidence type="ECO:0000313" key="2">
    <source>
        <dbReference type="EMBL" id="KAF4487637.1"/>
    </source>
</evidence>
<feature type="chain" id="PRO_5029727096" evidence="1">
    <location>
        <begin position="18"/>
        <end position="67"/>
    </location>
</feature>
<dbReference type="InParanoid" id="A0A7J6JCA8"/>
<dbReference type="AlphaFoldDB" id="A0A7J6JCA8"/>
<keyword evidence="1" id="KW-0732">Signal</keyword>
<keyword evidence="3" id="KW-1185">Reference proteome</keyword>
<evidence type="ECO:0000313" key="3">
    <source>
        <dbReference type="Proteomes" id="UP000011096"/>
    </source>
</evidence>
<evidence type="ECO:0000256" key="1">
    <source>
        <dbReference type="SAM" id="SignalP"/>
    </source>
</evidence>
<dbReference type="Proteomes" id="UP000011096">
    <property type="component" value="Unassembled WGS sequence"/>
</dbReference>
<name>A0A7J6JCA8_COLFN</name>
<dbReference type="EMBL" id="ANPB02000003">
    <property type="protein sequence ID" value="KAF4487637.1"/>
    <property type="molecule type" value="Genomic_DNA"/>
</dbReference>
<accession>A0A7J6JCA8</accession>
<feature type="signal peptide" evidence="1">
    <location>
        <begin position="1"/>
        <end position="17"/>
    </location>
</feature>
<sequence>MNFKVLLVTAFAAFAAAGPLGVDPTSESGELTARQCCISKNQWHLQIKNFLVSSILENVPLCSDIEM</sequence>
<dbReference type="RefSeq" id="XP_066009265.1">
    <property type="nucleotide sequence ID" value="XM_066151512.1"/>
</dbReference>
<proteinExistence type="predicted"/>
<organism evidence="2 3">
    <name type="scientific">Colletotrichum fructicola (strain Nara gc5)</name>
    <name type="common">Anthracnose fungus</name>
    <name type="synonym">Colletotrichum gloeosporioides (strain Nara gc5)</name>
    <dbReference type="NCBI Taxonomy" id="1213859"/>
    <lineage>
        <taxon>Eukaryota</taxon>
        <taxon>Fungi</taxon>
        <taxon>Dikarya</taxon>
        <taxon>Ascomycota</taxon>
        <taxon>Pezizomycotina</taxon>
        <taxon>Sordariomycetes</taxon>
        <taxon>Hypocreomycetidae</taxon>
        <taxon>Glomerellales</taxon>
        <taxon>Glomerellaceae</taxon>
        <taxon>Colletotrichum</taxon>
        <taxon>Colletotrichum gloeosporioides species complex</taxon>
    </lineage>
</organism>
<dbReference type="OrthoDB" id="4847352at2759"/>
<protein>
    <submittedName>
        <fullName evidence="2">Uncharacterized protein</fullName>
    </submittedName>
</protein>
<gene>
    <name evidence="2" type="ORF">CGGC5_v005777</name>
</gene>
<comment type="caution">
    <text evidence="2">The sequence shown here is derived from an EMBL/GenBank/DDBJ whole genome shotgun (WGS) entry which is preliminary data.</text>
</comment>
<dbReference type="GeneID" id="43608757"/>